<evidence type="ECO:0000313" key="5">
    <source>
        <dbReference type="Proteomes" id="UP001597417"/>
    </source>
</evidence>
<comment type="caution">
    <text evidence="4">The sequence shown here is derived from an EMBL/GenBank/DDBJ whole genome shotgun (WGS) entry which is preliminary data.</text>
</comment>
<organism evidence="4 5">
    <name type="scientific">Amycolatopsis pigmentata</name>
    <dbReference type="NCBI Taxonomy" id="450801"/>
    <lineage>
        <taxon>Bacteria</taxon>
        <taxon>Bacillati</taxon>
        <taxon>Actinomycetota</taxon>
        <taxon>Actinomycetes</taxon>
        <taxon>Pseudonocardiales</taxon>
        <taxon>Pseudonocardiaceae</taxon>
        <taxon>Amycolatopsis</taxon>
    </lineage>
</organism>
<dbReference type="PROSITE" id="PS50977">
    <property type="entry name" value="HTH_TETR_2"/>
    <property type="match status" value="1"/>
</dbReference>
<dbReference type="EMBL" id="JBHUKR010000004">
    <property type="protein sequence ID" value="MFD2415673.1"/>
    <property type="molecule type" value="Genomic_DNA"/>
</dbReference>
<dbReference type="InterPro" id="IPR036271">
    <property type="entry name" value="Tet_transcr_reg_TetR-rel_C_sf"/>
</dbReference>
<evidence type="ECO:0000313" key="4">
    <source>
        <dbReference type="EMBL" id="MFD2415673.1"/>
    </source>
</evidence>
<proteinExistence type="predicted"/>
<dbReference type="PANTHER" id="PTHR30055:SF226">
    <property type="entry name" value="HTH-TYPE TRANSCRIPTIONAL REGULATOR PKSA"/>
    <property type="match status" value="1"/>
</dbReference>
<dbReference type="InterPro" id="IPR050109">
    <property type="entry name" value="HTH-type_TetR-like_transc_reg"/>
</dbReference>
<dbReference type="InterPro" id="IPR001647">
    <property type="entry name" value="HTH_TetR"/>
</dbReference>
<evidence type="ECO:0000256" key="2">
    <source>
        <dbReference type="PROSITE-ProRule" id="PRU00335"/>
    </source>
</evidence>
<reference evidence="5" key="1">
    <citation type="journal article" date="2019" name="Int. J. Syst. Evol. Microbiol.">
        <title>The Global Catalogue of Microorganisms (GCM) 10K type strain sequencing project: providing services to taxonomists for standard genome sequencing and annotation.</title>
        <authorList>
            <consortium name="The Broad Institute Genomics Platform"/>
            <consortium name="The Broad Institute Genome Sequencing Center for Infectious Disease"/>
            <person name="Wu L."/>
            <person name="Ma J."/>
        </authorList>
    </citation>
    <scope>NUCLEOTIDE SEQUENCE [LARGE SCALE GENOMIC DNA]</scope>
    <source>
        <strain evidence="5">CGMCC 4.7645</strain>
    </source>
</reference>
<feature type="domain" description="HTH tetR-type" evidence="3">
    <location>
        <begin position="10"/>
        <end position="70"/>
    </location>
</feature>
<sequence length="198" mass="21434">MPTRRAESSQESRQLLIEAAAALFAERGYKQTTVADIADRAGISRSSIPWHFGSKDGLLMAVIERAAEELRAALPPGKPGRGTREFFTDVAEILRTTSASALLAILIDAINPDSPIHQRYREFHERARAVVADWARTLPHRPGGLSPEDVAVVVVAASIGFQAQWQLAPDQVDITQAFSSLAQLIEGGPGRSAPETSR</sequence>
<accession>A0ABW5FKW4</accession>
<gene>
    <name evidence="4" type="ORF">ACFSXZ_04955</name>
</gene>
<dbReference type="Pfam" id="PF00440">
    <property type="entry name" value="TetR_N"/>
    <property type="match status" value="1"/>
</dbReference>
<evidence type="ECO:0000256" key="1">
    <source>
        <dbReference type="ARBA" id="ARBA00023125"/>
    </source>
</evidence>
<protein>
    <submittedName>
        <fullName evidence="4">TetR/AcrR family transcriptional regulator</fullName>
    </submittedName>
</protein>
<dbReference type="InterPro" id="IPR009057">
    <property type="entry name" value="Homeodomain-like_sf"/>
</dbReference>
<feature type="DNA-binding region" description="H-T-H motif" evidence="2">
    <location>
        <begin position="33"/>
        <end position="52"/>
    </location>
</feature>
<evidence type="ECO:0000259" key="3">
    <source>
        <dbReference type="PROSITE" id="PS50977"/>
    </source>
</evidence>
<dbReference type="SUPFAM" id="SSF46689">
    <property type="entry name" value="Homeodomain-like"/>
    <property type="match status" value="1"/>
</dbReference>
<dbReference type="Proteomes" id="UP001597417">
    <property type="component" value="Unassembled WGS sequence"/>
</dbReference>
<dbReference type="PANTHER" id="PTHR30055">
    <property type="entry name" value="HTH-TYPE TRANSCRIPTIONAL REGULATOR RUTR"/>
    <property type="match status" value="1"/>
</dbReference>
<name>A0ABW5FKW4_9PSEU</name>
<dbReference type="PRINTS" id="PR00455">
    <property type="entry name" value="HTHTETR"/>
</dbReference>
<dbReference type="SUPFAM" id="SSF48498">
    <property type="entry name" value="Tetracyclin repressor-like, C-terminal domain"/>
    <property type="match status" value="1"/>
</dbReference>
<keyword evidence="5" id="KW-1185">Reference proteome</keyword>
<dbReference type="Gene3D" id="1.10.357.10">
    <property type="entry name" value="Tetracycline Repressor, domain 2"/>
    <property type="match status" value="1"/>
</dbReference>
<keyword evidence="1 2" id="KW-0238">DNA-binding</keyword>
<dbReference type="RefSeq" id="WP_378261672.1">
    <property type="nucleotide sequence ID" value="NZ_JBHUKR010000004.1"/>
</dbReference>